<proteinExistence type="predicted"/>
<sequence>MLSGKAKTDFEQWLKDEIIFHPEGGFDKLADKFQDTLIIEWLDSINIFLIPWKGICSIYPWQYKINENIYCGIPNRFETRQQALEKGISRAIEIYNM</sequence>
<dbReference type="STRING" id="651561.BBI00_04910"/>
<reference evidence="2" key="1">
    <citation type="submission" date="2016-07" db="EMBL/GenBank/DDBJ databases">
        <authorList>
            <person name="Florea S."/>
            <person name="Webb J.S."/>
            <person name="Jaromczyk J."/>
            <person name="Schardl C.L."/>
        </authorList>
    </citation>
    <scope>NUCLEOTIDE SEQUENCE [LARGE SCALE GENOMIC DNA]</scope>
    <source>
        <strain evidence="2">CC-VM-7</strain>
    </source>
</reference>
<dbReference type="Proteomes" id="UP000093432">
    <property type="component" value="Unassembled WGS sequence"/>
</dbReference>
<protein>
    <submittedName>
        <fullName evidence="1">Uncharacterized protein</fullName>
    </submittedName>
</protein>
<evidence type="ECO:0000313" key="1">
    <source>
        <dbReference type="EMBL" id="OCA73724.1"/>
    </source>
</evidence>
<name>A0A1B8ZQ85_9FLAO</name>
<gene>
    <name evidence="1" type="ORF">BBI00_04910</name>
</gene>
<dbReference type="EMBL" id="MAYG01000001">
    <property type="protein sequence ID" value="OCA73724.1"/>
    <property type="molecule type" value="Genomic_DNA"/>
</dbReference>
<organism evidence="1 2">
    <name type="scientific">Chryseobacterium arthrosphaerae</name>
    <dbReference type="NCBI Taxonomy" id="651561"/>
    <lineage>
        <taxon>Bacteria</taxon>
        <taxon>Pseudomonadati</taxon>
        <taxon>Bacteroidota</taxon>
        <taxon>Flavobacteriia</taxon>
        <taxon>Flavobacteriales</taxon>
        <taxon>Weeksellaceae</taxon>
        <taxon>Chryseobacterium group</taxon>
        <taxon>Chryseobacterium</taxon>
    </lineage>
</organism>
<evidence type="ECO:0000313" key="2">
    <source>
        <dbReference type="Proteomes" id="UP000093432"/>
    </source>
</evidence>
<comment type="caution">
    <text evidence="1">The sequence shown here is derived from an EMBL/GenBank/DDBJ whole genome shotgun (WGS) entry which is preliminary data.</text>
</comment>
<dbReference type="RefSeq" id="WP_065397723.1">
    <property type="nucleotide sequence ID" value="NZ_MAYG01000001.1"/>
</dbReference>
<accession>A0A1B8ZQ85</accession>
<dbReference type="OrthoDB" id="1267552at2"/>
<dbReference type="AlphaFoldDB" id="A0A1B8ZQ85"/>